<dbReference type="Proteomes" id="UP001595616">
    <property type="component" value="Unassembled WGS sequence"/>
</dbReference>
<comment type="caution">
    <text evidence="2">The sequence shown here is derived from an EMBL/GenBank/DDBJ whole genome shotgun (WGS) entry which is preliminary data.</text>
</comment>
<reference evidence="3" key="1">
    <citation type="journal article" date="2019" name="Int. J. Syst. Evol. Microbiol.">
        <title>The Global Catalogue of Microorganisms (GCM) 10K type strain sequencing project: providing services to taxonomists for standard genome sequencing and annotation.</title>
        <authorList>
            <consortium name="The Broad Institute Genomics Platform"/>
            <consortium name="The Broad Institute Genome Sequencing Center for Infectious Disease"/>
            <person name="Wu L."/>
            <person name="Ma J."/>
        </authorList>
    </citation>
    <scope>NUCLEOTIDE SEQUENCE [LARGE SCALE GENOMIC DNA]</scope>
    <source>
        <strain evidence="3">CECT 7956</strain>
    </source>
</reference>
<protein>
    <submittedName>
        <fullName evidence="2">ABA4-like family protein</fullName>
    </submittedName>
</protein>
<name>A0ABV7YVF9_9BACT</name>
<feature type="transmembrane region" description="Helical" evidence="1">
    <location>
        <begin position="109"/>
        <end position="131"/>
    </location>
</feature>
<dbReference type="RefSeq" id="WP_379835770.1">
    <property type="nucleotide sequence ID" value="NZ_JBHRYQ010000001.1"/>
</dbReference>
<sequence>MNPSAIFSFGNSFVLIGWILLLAIPNWKHTQTIVLGGVVFVLSIIYAFVLISGLGSFSLDSFSTLENVKRLFSEDQAVALGWIHYLAFDLFVGAYIVRKSKALGISRWLYSLALPFTFMFGPMGYLIFLIVKTIKTKTWNF</sequence>
<keyword evidence="1" id="KW-0812">Transmembrane</keyword>
<feature type="transmembrane region" description="Helical" evidence="1">
    <location>
        <begin position="33"/>
        <end position="57"/>
    </location>
</feature>
<gene>
    <name evidence="2" type="ORF">ACFOOI_05110</name>
</gene>
<accession>A0ABV7YVF9</accession>
<dbReference type="PANTHER" id="PTHR34543:SF1">
    <property type="entry name" value="PROTEIN ABA DEFICIENT 4, CHLOROPLASTIC"/>
    <property type="match status" value="1"/>
</dbReference>
<dbReference type="InterPro" id="IPR025461">
    <property type="entry name" value="ABA4-like"/>
</dbReference>
<evidence type="ECO:0000256" key="1">
    <source>
        <dbReference type="SAM" id="Phobius"/>
    </source>
</evidence>
<keyword evidence="1" id="KW-0472">Membrane</keyword>
<feature type="transmembrane region" description="Helical" evidence="1">
    <location>
        <begin position="77"/>
        <end position="97"/>
    </location>
</feature>
<organism evidence="2 3">
    <name type="scientific">Lacihabitans lacunae</name>
    <dbReference type="NCBI Taxonomy" id="1028214"/>
    <lineage>
        <taxon>Bacteria</taxon>
        <taxon>Pseudomonadati</taxon>
        <taxon>Bacteroidota</taxon>
        <taxon>Cytophagia</taxon>
        <taxon>Cytophagales</taxon>
        <taxon>Leadbetterellaceae</taxon>
        <taxon>Lacihabitans</taxon>
    </lineage>
</organism>
<dbReference type="Pfam" id="PF14108">
    <property type="entry name" value="ABA4-like"/>
    <property type="match status" value="1"/>
</dbReference>
<dbReference type="PANTHER" id="PTHR34543">
    <property type="entry name" value="PROTEIN ABA DEFICIENT 4, CHLOROPLASTIC"/>
    <property type="match status" value="1"/>
</dbReference>
<dbReference type="EMBL" id="JBHRYQ010000001">
    <property type="protein sequence ID" value="MFC3810022.1"/>
    <property type="molecule type" value="Genomic_DNA"/>
</dbReference>
<proteinExistence type="predicted"/>
<keyword evidence="3" id="KW-1185">Reference proteome</keyword>
<evidence type="ECO:0000313" key="2">
    <source>
        <dbReference type="EMBL" id="MFC3810022.1"/>
    </source>
</evidence>
<evidence type="ECO:0000313" key="3">
    <source>
        <dbReference type="Proteomes" id="UP001595616"/>
    </source>
</evidence>
<feature type="transmembrane region" description="Helical" evidence="1">
    <location>
        <begin position="6"/>
        <end position="24"/>
    </location>
</feature>
<keyword evidence="1" id="KW-1133">Transmembrane helix</keyword>